<evidence type="ECO:0000256" key="1">
    <source>
        <dbReference type="ARBA" id="ARBA00006623"/>
    </source>
</evidence>
<dbReference type="AlphaFoldDB" id="A0AAD9M915"/>
<sequence>MDMDLPLPPAALPQQPLFGLVPAGHAVLVTPTQTPTPSSFLYAIPASASFSHIVVFLLPGTVLPPDTAAAIYLVIPPPPPPPTQPPPPPAAAPAPAPAAAMTVADQQQPNLRFLGGIGPGKESAIFKLGGGGGGGRTAGGENVVLGVSVEAAASVAARIAQLGAGAEAGARRSDGGAQLGPAGAGASTLLLAQRIIRNAFNFLASFSGAAGPDGVEVVPLKAFEEWWRRFENKKKHTINCSQTLAGRTHGKKQ</sequence>
<accession>A0AAD9M915</accession>
<dbReference type="GO" id="GO:0005829">
    <property type="term" value="C:cytosol"/>
    <property type="evidence" value="ECO:0007669"/>
    <property type="project" value="TreeGrafter"/>
</dbReference>
<comment type="caution">
    <text evidence="5">The sequence shown here is derived from an EMBL/GenBank/DDBJ whole genome shotgun (WGS) entry which is preliminary data.</text>
</comment>
<keyword evidence="6" id="KW-1185">Reference proteome</keyword>
<protein>
    <recommendedName>
        <fullName evidence="7">Hikeshi-like domain-containing protein</fullName>
    </recommendedName>
</protein>
<evidence type="ECO:0000256" key="2">
    <source>
        <dbReference type="SAM" id="MobiDB-lite"/>
    </source>
</evidence>
<dbReference type="InterPro" id="IPR031318">
    <property type="entry name" value="OPI10"/>
</dbReference>
<dbReference type="EMBL" id="JAQQPM010000001">
    <property type="protein sequence ID" value="KAK2066795.1"/>
    <property type="molecule type" value="Genomic_DNA"/>
</dbReference>
<comment type="similarity">
    <text evidence="1">Belongs to the OPI10 family.</text>
</comment>
<dbReference type="GO" id="GO:0061608">
    <property type="term" value="F:nuclear import signal receptor activity"/>
    <property type="evidence" value="ECO:0007669"/>
    <property type="project" value="TreeGrafter"/>
</dbReference>
<evidence type="ECO:0000259" key="4">
    <source>
        <dbReference type="Pfam" id="PF21057"/>
    </source>
</evidence>
<feature type="compositionally biased region" description="Pro residues" evidence="2">
    <location>
        <begin position="79"/>
        <end position="96"/>
    </location>
</feature>
<reference evidence="5" key="1">
    <citation type="journal article" date="2023" name="Mol. Plant Microbe Interact.">
        <title>Elucidating the Obligate Nature and Biological Capacity of an Invasive Fungal Corn Pathogen.</title>
        <authorList>
            <person name="MacCready J.S."/>
            <person name="Roggenkamp E.M."/>
            <person name="Gdanetz K."/>
            <person name="Chilvers M.I."/>
        </authorList>
    </citation>
    <scope>NUCLEOTIDE SEQUENCE</scope>
    <source>
        <strain evidence="5">PM02</strain>
    </source>
</reference>
<dbReference type="PANTHER" id="PTHR12925:SF0">
    <property type="entry name" value="PROTEIN HIKESHI"/>
    <property type="match status" value="1"/>
</dbReference>
<feature type="region of interest" description="Disordered" evidence="2">
    <location>
        <begin position="79"/>
        <end position="98"/>
    </location>
</feature>
<evidence type="ECO:0000259" key="3">
    <source>
        <dbReference type="Pfam" id="PF05603"/>
    </source>
</evidence>
<organism evidence="5 6">
    <name type="scientific">Phyllachora maydis</name>
    <dbReference type="NCBI Taxonomy" id="1825666"/>
    <lineage>
        <taxon>Eukaryota</taxon>
        <taxon>Fungi</taxon>
        <taxon>Dikarya</taxon>
        <taxon>Ascomycota</taxon>
        <taxon>Pezizomycotina</taxon>
        <taxon>Sordariomycetes</taxon>
        <taxon>Sordariomycetidae</taxon>
        <taxon>Phyllachorales</taxon>
        <taxon>Phyllachoraceae</taxon>
        <taxon>Phyllachora</taxon>
    </lineage>
</organism>
<gene>
    <name evidence="5" type="ORF">P8C59_000582</name>
</gene>
<feature type="domain" description="Hikeshi-like C-terminal" evidence="4">
    <location>
        <begin position="187"/>
        <end position="233"/>
    </location>
</feature>
<evidence type="ECO:0000313" key="6">
    <source>
        <dbReference type="Proteomes" id="UP001217918"/>
    </source>
</evidence>
<dbReference type="PANTHER" id="PTHR12925">
    <property type="entry name" value="HIKESHI FAMILY MEMBER"/>
    <property type="match status" value="1"/>
</dbReference>
<evidence type="ECO:0000313" key="5">
    <source>
        <dbReference type="EMBL" id="KAK2066795.1"/>
    </source>
</evidence>
<dbReference type="GO" id="GO:0006606">
    <property type="term" value="P:protein import into nucleus"/>
    <property type="evidence" value="ECO:0007669"/>
    <property type="project" value="TreeGrafter"/>
</dbReference>
<dbReference type="InterPro" id="IPR008493">
    <property type="entry name" value="Hikeshi-like_N"/>
</dbReference>
<dbReference type="GO" id="GO:0005634">
    <property type="term" value="C:nucleus"/>
    <property type="evidence" value="ECO:0007669"/>
    <property type="project" value="TreeGrafter"/>
</dbReference>
<feature type="domain" description="Hikeshi-like N-terminal" evidence="3">
    <location>
        <begin position="21"/>
        <end position="164"/>
    </location>
</feature>
<dbReference type="InterPro" id="IPR048364">
    <property type="entry name" value="Hikeshi-like_C"/>
</dbReference>
<name>A0AAD9M915_9PEZI</name>
<dbReference type="Pfam" id="PF05603">
    <property type="entry name" value="Hikeshi-like_N"/>
    <property type="match status" value="1"/>
</dbReference>
<dbReference type="Proteomes" id="UP001217918">
    <property type="component" value="Unassembled WGS sequence"/>
</dbReference>
<dbReference type="Pfam" id="PF21057">
    <property type="entry name" value="Hikeshi-like_C"/>
    <property type="match status" value="1"/>
</dbReference>
<proteinExistence type="inferred from homology"/>
<evidence type="ECO:0008006" key="7">
    <source>
        <dbReference type="Google" id="ProtNLM"/>
    </source>
</evidence>